<sequence length="442" mass="46863">MTDASAPPPSEAASGPGLRERRRAARAELDDAIAAVRELPGHEGFLAPPGFSTAAAVSRDEPLVYLAATFRGGTALCVLGPGVVPVPLPDLTEQEVSGLTGAYEDARAGWRRDPEAGLRHWRETLDQVCRRLWEIVVAPLRETLRLTRATLVPCGQLGLLPLHAAWEPVARTGTEPAAGTGRRYLLDDVTVSYIPNAQALRAAQDVRNAVRGHRLLAVVEPAPVTADSLPLTASEAAAAVAAHPGATVLSGREATAARLRAALPDADVLHFAGHCRSDIDDPMSSALLMADDEPLTLRQIMDLPLKLRLAVLAACDSGVAGQRLPDEVIALPTGLLQAGAAGVVAGLWALEDGAAAMLLAEFHRVWPREHPEPADALRAAQLWLRDTTNGEKAAVYEAARSSGDWLPPEAARALHTRVAWEEPRARAHAAIDQWAAMVLVGV</sequence>
<dbReference type="Pfam" id="PF12770">
    <property type="entry name" value="CHAT"/>
    <property type="match status" value="1"/>
</dbReference>
<feature type="compositionally biased region" description="Pro residues" evidence="1">
    <location>
        <begin position="1"/>
        <end position="10"/>
    </location>
</feature>
<protein>
    <submittedName>
        <fullName evidence="3">CHAT domain-containing protein</fullName>
    </submittedName>
</protein>
<evidence type="ECO:0000259" key="2">
    <source>
        <dbReference type="Pfam" id="PF12770"/>
    </source>
</evidence>
<keyword evidence="4" id="KW-1185">Reference proteome</keyword>
<gene>
    <name evidence="3" type="ORF">JEQ17_44250</name>
</gene>
<feature type="domain" description="CHAT" evidence="2">
    <location>
        <begin position="128"/>
        <end position="441"/>
    </location>
</feature>
<evidence type="ECO:0000313" key="4">
    <source>
        <dbReference type="Proteomes" id="UP000595636"/>
    </source>
</evidence>
<dbReference type="InterPro" id="IPR024983">
    <property type="entry name" value="CHAT_dom"/>
</dbReference>
<reference evidence="3 4" key="1">
    <citation type="submission" date="2020-12" db="EMBL/GenBank/DDBJ databases">
        <title>A novel species.</title>
        <authorList>
            <person name="Li K."/>
        </authorList>
    </citation>
    <scope>NUCLEOTIDE SEQUENCE [LARGE SCALE GENOMIC DNA]</scope>
    <source>
        <strain evidence="3 4">ZYC-3</strain>
    </source>
</reference>
<dbReference type="AlphaFoldDB" id="A0A7T7RGI1"/>
<evidence type="ECO:0000256" key="1">
    <source>
        <dbReference type="SAM" id="MobiDB-lite"/>
    </source>
</evidence>
<accession>A0A7T7RGI1</accession>
<name>A0A7T7RGI1_9ACTN</name>
<dbReference type="RefSeq" id="WP_200400556.1">
    <property type="nucleotide sequence ID" value="NZ_CP066831.1"/>
</dbReference>
<dbReference type="Proteomes" id="UP000595636">
    <property type="component" value="Chromosome"/>
</dbReference>
<dbReference type="KEGG" id="slf:JEQ17_44250"/>
<evidence type="ECO:0000313" key="3">
    <source>
        <dbReference type="EMBL" id="QQM45736.1"/>
    </source>
</evidence>
<dbReference type="EMBL" id="CP066831">
    <property type="protein sequence ID" value="QQM45736.1"/>
    <property type="molecule type" value="Genomic_DNA"/>
</dbReference>
<proteinExistence type="predicted"/>
<organism evidence="3 4">
    <name type="scientific">Streptomyces liliifuscus</name>
    <dbReference type="NCBI Taxonomy" id="2797636"/>
    <lineage>
        <taxon>Bacteria</taxon>
        <taxon>Bacillati</taxon>
        <taxon>Actinomycetota</taxon>
        <taxon>Actinomycetes</taxon>
        <taxon>Kitasatosporales</taxon>
        <taxon>Streptomycetaceae</taxon>
        <taxon>Streptomyces</taxon>
    </lineage>
</organism>
<feature type="region of interest" description="Disordered" evidence="1">
    <location>
        <begin position="1"/>
        <end position="22"/>
    </location>
</feature>